<keyword evidence="3" id="KW-1185">Reference proteome</keyword>
<feature type="coiled-coil region" evidence="1">
    <location>
        <begin position="402"/>
        <end position="457"/>
    </location>
</feature>
<evidence type="ECO:0000256" key="1">
    <source>
        <dbReference type="SAM" id="Coils"/>
    </source>
</evidence>
<reference evidence="2 3" key="1">
    <citation type="submission" date="2016-12" db="EMBL/GenBank/DDBJ databases">
        <authorList>
            <person name="Song W.-J."/>
            <person name="Kurnit D.M."/>
        </authorList>
    </citation>
    <scope>NUCLEOTIDE SEQUENCE [LARGE SCALE GENOMIC DNA]</scope>
    <source>
        <strain evidence="2 3">STM7296</strain>
    </source>
</reference>
<feature type="coiled-coil region" evidence="1">
    <location>
        <begin position="293"/>
        <end position="327"/>
    </location>
</feature>
<organism evidence="2 3">
    <name type="scientific">Paraburkholderia ribeironis</name>
    <dbReference type="NCBI Taxonomy" id="1247936"/>
    <lineage>
        <taxon>Bacteria</taxon>
        <taxon>Pseudomonadati</taxon>
        <taxon>Pseudomonadota</taxon>
        <taxon>Betaproteobacteria</taxon>
        <taxon>Burkholderiales</taxon>
        <taxon>Burkholderiaceae</taxon>
        <taxon>Paraburkholderia</taxon>
    </lineage>
</organism>
<dbReference type="EMBL" id="CYGX02000043">
    <property type="protein sequence ID" value="SIT43502.1"/>
    <property type="molecule type" value="Genomic_DNA"/>
</dbReference>
<gene>
    <name evidence="2" type="ORF">BN2475_430018</name>
</gene>
<accession>A0A1N7S858</accession>
<name>A0A1N7S858_9BURK</name>
<evidence type="ECO:0000313" key="3">
    <source>
        <dbReference type="Proteomes" id="UP000187012"/>
    </source>
</evidence>
<dbReference type="AlphaFoldDB" id="A0A1N7S858"/>
<proteinExistence type="predicted"/>
<protein>
    <recommendedName>
        <fullName evidence="4">Chromosome segregation ATPase</fullName>
    </recommendedName>
</protein>
<dbReference type="RefSeq" id="WP_094781146.1">
    <property type="nucleotide sequence ID" value="NZ_CYGX02000043.1"/>
</dbReference>
<dbReference type="STRING" id="1247936.BN2475_430018"/>
<dbReference type="OrthoDB" id="180544at2"/>
<dbReference type="Proteomes" id="UP000187012">
    <property type="component" value="Unassembled WGS sequence"/>
</dbReference>
<sequence>MTPWLSDFPAVRRLPRLWVETVWLLESREPLVVTRNIELHPGLNIVWAREPDSAQASGLASAGHGVGKTSLCLLLRYVLGDDAGAITALREKAVAAFPKGGIAARVHIDGVAWLVFRPYGAYSHSIAKECELFEMLFDANTSNDFQGYVSSLEIASIGRLTAKTLPGTNQPLEWRHLLAWCVRDQKTRFDGFFHWRDGEGLGFRRPRRDPPLFVNSVLGLLDSSLDQLIREVEATQAALDQLESRIPDLEKEPEFVLAQVERQIRRLVQAGEDEPVYETTVGASLEGRFKEMLETALLREEEFDQQYQQAEEELLQEQLKLASFKGAAERARRERDIARSIVDANEHEYNRLTTMRNRLEGLSGQMCEHGHIDFADCEHIRRRTASQSLPWHMDALAAKRNAPRVAAELKQAENALAQAETTEQNQQQIVSDARANLRRLQVRIATSETARSQLKQRWDEFLALESQRKQGTDSLELTRARTRQRTLNEDVSRLLSSLTVRRSEQSSRAESIKALTRCVAARLLGESGYGRFMPDSETRPFDVSKGGEAYQVLEVLLGDIVCLLDAATSESSNHPGLLVHDCPREADMSERLYRDFFLTVAEAADELATGDDVSFQYIVTTTSAPPPELQKPEFLVLELLPGRPETMLFKRELMPVLNGLEEST</sequence>
<feature type="coiled-coil region" evidence="1">
    <location>
        <begin position="225"/>
        <end position="252"/>
    </location>
</feature>
<keyword evidence="1" id="KW-0175">Coiled coil</keyword>
<evidence type="ECO:0008006" key="4">
    <source>
        <dbReference type="Google" id="ProtNLM"/>
    </source>
</evidence>
<evidence type="ECO:0000313" key="2">
    <source>
        <dbReference type="EMBL" id="SIT43502.1"/>
    </source>
</evidence>